<feature type="chain" id="PRO_5020185411" description="PEGA domain-containing protein" evidence="2">
    <location>
        <begin position="31"/>
        <end position="330"/>
    </location>
</feature>
<evidence type="ECO:0000313" key="4">
    <source>
        <dbReference type="Proteomes" id="UP000295781"/>
    </source>
</evidence>
<dbReference type="SUPFAM" id="SSF48452">
    <property type="entry name" value="TPR-like"/>
    <property type="match status" value="1"/>
</dbReference>
<dbReference type="InterPro" id="IPR011990">
    <property type="entry name" value="TPR-like_helical_dom_sf"/>
</dbReference>
<evidence type="ECO:0000313" key="3">
    <source>
        <dbReference type="EMBL" id="AUX23310.1"/>
    </source>
</evidence>
<keyword evidence="1" id="KW-0472">Membrane</keyword>
<feature type="transmembrane region" description="Helical" evidence="1">
    <location>
        <begin position="226"/>
        <end position="247"/>
    </location>
</feature>
<proteinExistence type="predicted"/>
<dbReference type="AlphaFoldDB" id="A0A4P2Q246"/>
<name>A0A4P2Q246_SORCE</name>
<feature type="signal peptide" evidence="2">
    <location>
        <begin position="1"/>
        <end position="30"/>
    </location>
</feature>
<keyword evidence="1" id="KW-1133">Transmembrane helix</keyword>
<dbReference type="EMBL" id="CP012670">
    <property type="protein sequence ID" value="AUX23310.1"/>
    <property type="molecule type" value="Genomic_DNA"/>
</dbReference>
<gene>
    <name evidence="3" type="ORF">SOCEGT47_038330</name>
</gene>
<dbReference type="OrthoDB" id="5511256at2"/>
<keyword evidence="1" id="KW-0812">Transmembrane</keyword>
<evidence type="ECO:0000256" key="2">
    <source>
        <dbReference type="SAM" id="SignalP"/>
    </source>
</evidence>
<reference evidence="3 4" key="1">
    <citation type="submission" date="2015-09" db="EMBL/GenBank/DDBJ databases">
        <title>Sorangium comparison.</title>
        <authorList>
            <person name="Zaburannyi N."/>
            <person name="Bunk B."/>
            <person name="Overmann J."/>
            <person name="Mueller R."/>
        </authorList>
    </citation>
    <scope>NUCLEOTIDE SEQUENCE [LARGE SCALE GENOMIC DNA]</scope>
    <source>
        <strain evidence="3 4">So ceGT47</strain>
    </source>
</reference>
<dbReference type="Proteomes" id="UP000295781">
    <property type="component" value="Chromosome"/>
</dbReference>
<protein>
    <recommendedName>
        <fullName evidence="5">PEGA domain-containing protein</fullName>
    </recommendedName>
</protein>
<keyword evidence="2" id="KW-0732">Signal</keyword>
<accession>A0A4P2Q246</accession>
<sequence length="330" mass="33592">MFSADRGARGLAPIALVAALALIAPRPAQAQEAQEVDRHAALAAQALYDQATAEMDAGRFASACGKLEEVTRLVPDGLGAKLTLAQCYEDWGKLASAWAQYTMVEALSAKAGQAERSARAGAWAAALKPRLATLTVDVPAAVRAYPGLEITRDGVPLGEAQWGASLPVDAGAHEIVATARDRRPWRGSAVVTADGEAVSVAIPALSPVPAIVPQRARSTTGGAQRAAGLVVGGAGLLGAGVGVFFGVRAVLKRDESNADGHCHHGNICDDIGYEARAQAVAAGDISTVMLIAGGAALAGGVALFLTAPTPERPGAHIALGPRGIALRGRF</sequence>
<dbReference type="RefSeq" id="WP_129348381.1">
    <property type="nucleotide sequence ID" value="NZ_CP012670.1"/>
</dbReference>
<organism evidence="3 4">
    <name type="scientific">Sorangium cellulosum</name>
    <name type="common">Polyangium cellulosum</name>
    <dbReference type="NCBI Taxonomy" id="56"/>
    <lineage>
        <taxon>Bacteria</taxon>
        <taxon>Pseudomonadati</taxon>
        <taxon>Myxococcota</taxon>
        <taxon>Polyangia</taxon>
        <taxon>Polyangiales</taxon>
        <taxon>Polyangiaceae</taxon>
        <taxon>Sorangium</taxon>
    </lineage>
</organism>
<evidence type="ECO:0008006" key="5">
    <source>
        <dbReference type="Google" id="ProtNLM"/>
    </source>
</evidence>
<evidence type="ECO:0000256" key="1">
    <source>
        <dbReference type="SAM" id="Phobius"/>
    </source>
</evidence>